<dbReference type="EMBL" id="CAJVQC010003159">
    <property type="protein sequence ID" value="CAG8522296.1"/>
    <property type="molecule type" value="Genomic_DNA"/>
</dbReference>
<gene>
    <name evidence="1" type="ORF">RPERSI_LOCUS2758</name>
</gene>
<accession>A0ACA9LF91</accession>
<organism evidence="1 2">
    <name type="scientific">Racocetra persica</name>
    <dbReference type="NCBI Taxonomy" id="160502"/>
    <lineage>
        <taxon>Eukaryota</taxon>
        <taxon>Fungi</taxon>
        <taxon>Fungi incertae sedis</taxon>
        <taxon>Mucoromycota</taxon>
        <taxon>Glomeromycotina</taxon>
        <taxon>Glomeromycetes</taxon>
        <taxon>Diversisporales</taxon>
        <taxon>Gigasporaceae</taxon>
        <taxon>Racocetra</taxon>
    </lineage>
</organism>
<name>A0ACA9LF91_9GLOM</name>
<keyword evidence="2" id="KW-1185">Reference proteome</keyword>
<reference evidence="1" key="1">
    <citation type="submission" date="2021-06" db="EMBL/GenBank/DDBJ databases">
        <authorList>
            <person name="Kallberg Y."/>
            <person name="Tangrot J."/>
            <person name="Rosling A."/>
        </authorList>
    </citation>
    <scope>NUCLEOTIDE SEQUENCE</scope>
    <source>
        <strain evidence="1">MA461A</strain>
    </source>
</reference>
<protein>
    <submittedName>
        <fullName evidence="1">31032_t:CDS:1</fullName>
    </submittedName>
</protein>
<evidence type="ECO:0000313" key="2">
    <source>
        <dbReference type="Proteomes" id="UP000789920"/>
    </source>
</evidence>
<sequence length="266" mass="31190">MTEDDFLELDGESLESSMIDRKQIEYTDNDFDLISFDRKVLDKERQNLSRDDIIKIIQSESPELIELLNEFEEKSSILRNTVTPLLEKARQKNLIHNPAMKFISIKHQTLVHYLINISFYLALKSFGTQHLREHPVIDALVKLNKTLEAKNAAKEQRKEQFEMEHSKNKVVYEDIIPEGAKRQINYQILKNKGLTPHRKKEQRNPRVKHRNKYEKARKKIKSIKRVISQQEGSYGGEKTGIKTGLSRSINNNSPQFLMTMRNIIIF</sequence>
<proteinExistence type="predicted"/>
<comment type="caution">
    <text evidence="1">The sequence shown here is derived from an EMBL/GenBank/DDBJ whole genome shotgun (WGS) entry which is preliminary data.</text>
</comment>
<evidence type="ECO:0000313" key="1">
    <source>
        <dbReference type="EMBL" id="CAG8522296.1"/>
    </source>
</evidence>
<dbReference type="Proteomes" id="UP000789920">
    <property type="component" value="Unassembled WGS sequence"/>
</dbReference>